<keyword evidence="7 11" id="KW-0418">Kinase</keyword>
<dbReference type="NCBIfam" id="TIGR00041">
    <property type="entry name" value="DTMP_kinase"/>
    <property type="match status" value="1"/>
</dbReference>
<dbReference type="Proteomes" id="UP000007954">
    <property type="component" value="Chromosome"/>
</dbReference>
<evidence type="ECO:0000256" key="3">
    <source>
        <dbReference type="ARBA" id="ARBA00013355"/>
    </source>
</evidence>
<dbReference type="EMBL" id="FR746099">
    <property type="protein sequence ID" value="CCC41428.2"/>
    <property type="molecule type" value="Genomic_DNA"/>
</dbReference>
<dbReference type="AlphaFoldDB" id="G0LMV8"/>
<dbReference type="SUPFAM" id="SSF52540">
    <property type="entry name" value="P-loop containing nucleoside triphosphate hydrolases"/>
    <property type="match status" value="1"/>
</dbReference>
<evidence type="ECO:0000256" key="6">
    <source>
        <dbReference type="ARBA" id="ARBA00022741"/>
    </source>
</evidence>
<evidence type="ECO:0000313" key="14">
    <source>
        <dbReference type="Proteomes" id="UP000007954"/>
    </source>
</evidence>
<dbReference type="InterPro" id="IPR027417">
    <property type="entry name" value="P-loop_NTPase"/>
</dbReference>
<comment type="similarity">
    <text evidence="1 11">Belongs to the thymidylate kinase family.</text>
</comment>
<evidence type="ECO:0000256" key="8">
    <source>
        <dbReference type="ARBA" id="ARBA00022840"/>
    </source>
</evidence>
<feature type="binding site" evidence="11">
    <location>
        <begin position="9"/>
        <end position="16"/>
    </location>
    <ligand>
        <name>ATP</name>
        <dbReference type="ChEBI" id="CHEBI:30616"/>
    </ligand>
</feature>
<dbReference type="Pfam" id="PF02223">
    <property type="entry name" value="Thymidylate_kin"/>
    <property type="match status" value="1"/>
</dbReference>
<keyword evidence="8 11" id="KW-0067">ATP-binding</keyword>
<evidence type="ECO:0000256" key="11">
    <source>
        <dbReference type="HAMAP-Rule" id="MF_00165"/>
    </source>
</evidence>
<evidence type="ECO:0000256" key="7">
    <source>
        <dbReference type="ARBA" id="ARBA00022777"/>
    </source>
</evidence>
<dbReference type="Gene3D" id="3.40.50.300">
    <property type="entry name" value="P-loop containing nucleotide triphosphate hydrolases"/>
    <property type="match status" value="1"/>
</dbReference>
<accession>G0LMV8</accession>
<organism evidence="13 14">
    <name type="scientific">Haloquadratum walsbyi (strain DSM 16854 / JCM 12705 / C23)</name>
    <dbReference type="NCBI Taxonomy" id="768065"/>
    <lineage>
        <taxon>Archaea</taxon>
        <taxon>Methanobacteriati</taxon>
        <taxon>Methanobacteriota</taxon>
        <taxon>Stenosarchaea group</taxon>
        <taxon>Halobacteria</taxon>
        <taxon>Halobacteriales</taxon>
        <taxon>Haloferacaceae</taxon>
        <taxon>Haloquadratum</taxon>
    </lineage>
</organism>
<evidence type="ECO:0000256" key="2">
    <source>
        <dbReference type="ARBA" id="ARBA00012980"/>
    </source>
</evidence>
<dbReference type="PANTHER" id="PTHR10344:SF4">
    <property type="entry name" value="UMP-CMP KINASE 2, MITOCHONDRIAL"/>
    <property type="match status" value="1"/>
</dbReference>
<dbReference type="CDD" id="cd01672">
    <property type="entry name" value="TMPK"/>
    <property type="match status" value="1"/>
</dbReference>
<dbReference type="GO" id="GO:0006233">
    <property type="term" value="P:dTDP biosynthetic process"/>
    <property type="evidence" value="ECO:0007669"/>
    <property type="project" value="InterPro"/>
</dbReference>
<name>G0LMV8_HALWC</name>
<protein>
    <recommendedName>
        <fullName evidence="3 11">Probable thymidylate kinase</fullName>
        <ecNumber evidence="2 11">2.7.4.9</ecNumber>
    </recommendedName>
    <alternativeName>
        <fullName evidence="9 11">dTMP kinase</fullName>
    </alternativeName>
</protein>
<dbReference type="InterPro" id="IPR039430">
    <property type="entry name" value="Thymidylate_kin-like_dom"/>
</dbReference>
<dbReference type="PANTHER" id="PTHR10344">
    <property type="entry name" value="THYMIDYLATE KINASE"/>
    <property type="match status" value="1"/>
</dbReference>
<reference evidence="13 14" key="1">
    <citation type="journal article" date="2011" name="PLoS ONE">
        <title>Haloquadratum walsbyi: limited diversity in a global pond.</title>
        <authorList>
            <person name="Dyall-Smith M."/>
            <person name="Pfeiffer F."/>
            <person name="Klee K."/>
            <person name="Palm P."/>
            <person name="Gross K."/>
            <person name="Schuster S.C."/>
            <person name="Rampp M."/>
            <person name="Oesterhelt D."/>
        </authorList>
    </citation>
    <scope>NUCLEOTIDE SEQUENCE [LARGE SCALE GENOMIC DNA]</scope>
    <source>
        <strain evidence="14">DSM 16854 / JCM 12705 / C23</strain>
    </source>
</reference>
<comment type="catalytic activity">
    <reaction evidence="10 11">
        <text>dTMP + ATP = dTDP + ADP</text>
        <dbReference type="Rhea" id="RHEA:13517"/>
        <dbReference type="ChEBI" id="CHEBI:30616"/>
        <dbReference type="ChEBI" id="CHEBI:58369"/>
        <dbReference type="ChEBI" id="CHEBI:63528"/>
        <dbReference type="ChEBI" id="CHEBI:456216"/>
        <dbReference type="EC" id="2.7.4.9"/>
    </reaction>
</comment>
<dbReference type="EC" id="2.7.4.9" evidence="2 11"/>
<keyword evidence="6 11" id="KW-0547">Nucleotide-binding</keyword>
<feature type="domain" description="Thymidylate kinase-like" evidence="12">
    <location>
        <begin position="7"/>
        <end position="186"/>
    </location>
</feature>
<evidence type="ECO:0000256" key="1">
    <source>
        <dbReference type="ARBA" id="ARBA00009776"/>
    </source>
</evidence>
<dbReference type="InterPro" id="IPR018094">
    <property type="entry name" value="Thymidylate_kinase"/>
</dbReference>
<gene>
    <name evidence="11 13" type="primary">tmk</name>
    <name evidence="13" type="ordered locus">Hqrw_3687</name>
</gene>
<keyword evidence="5 11" id="KW-0545">Nucleotide biosynthesis</keyword>
<dbReference type="GO" id="GO:0004798">
    <property type="term" value="F:dTMP kinase activity"/>
    <property type="evidence" value="ECO:0007669"/>
    <property type="project" value="UniProtKB-UniRule"/>
</dbReference>
<keyword evidence="4 11" id="KW-0808">Transferase</keyword>
<proteinExistence type="inferred from homology"/>
<dbReference type="GO" id="GO:0005524">
    <property type="term" value="F:ATP binding"/>
    <property type="evidence" value="ECO:0007669"/>
    <property type="project" value="UniProtKB-UniRule"/>
</dbReference>
<evidence type="ECO:0000259" key="12">
    <source>
        <dbReference type="Pfam" id="PF02223"/>
    </source>
</evidence>
<evidence type="ECO:0000256" key="9">
    <source>
        <dbReference type="ARBA" id="ARBA00029962"/>
    </source>
</evidence>
<dbReference type="GO" id="GO:0006227">
    <property type="term" value="P:dUDP biosynthetic process"/>
    <property type="evidence" value="ECO:0007669"/>
    <property type="project" value="TreeGrafter"/>
</dbReference>
<sequence>MSTLITLEGLDGSGKSTVCESLQSALPEVTFTREPTDSWYGDLVTESMHDDSADSLAELFLFTADHAAHLNRVIRPSLASGTAVISDRYADSRFAYQAAALADSRIDAPLEYIQSIHEPFSRRPDATVYLDIDPETGVNRAGATNKFERVQYLERVATQYERLITAEPTRFYRVDASQSIADVKKRVKTIVGTMLGDEVSTES</sequence>
<dbReference type="HAMAP" id="MF_00165">
    <property type="entry name" value="Thymidylate_kinase"/>
    <property type="match status" value="1"/>
</dbReference>
<evidence type="ECO:0000256" key="5">
    <source>
        <dbReference type="ARBA" id="ARBA00022727"/>
    </source>
</evidence>
<evidence type="ECO:0000313" key="13">
    <source>
        <dbReference type="EMBL" id="CCC41428.2"/>
    </source>
</evidence>
<dbReference type="GO" id="GO:0005737">
    <property type="term" value="C:cytoplasm"/>
    <property type="evidence" value="ECO:0007669"/>
    <property type="project" value="TreeGrafter"/>
</dbReference>
<evidence type="ECO:0000256" key="4">
    <source>
        <dbReference type="ARBA" id="ARBA00022679"/>
    </source>
</evidence>
<dbReference type="GO" id="GO:0006235">
    <property type="term" value="P:dTTP biosynthetic process"/>
    <property type="evidence" value="ECO:0007669"/>
    <property type="project" value="UniProtKB-UniRule"/>
</dbReference>
<evidence type="ECO:0000256" key="10">
    <source>
        <dbReference type="ARBA" id="ARBA00048743"/>
    </source>
</evidence>
<dbReference type="KEGG" id="hwc:Hqrw_3687"/>